<dbReference type="GO" id="GO:0071011">
    <property type="term" value="C:precatalytic spliceosome"/>
    <property type="evidence" value="ECO:0007669"/>
    <property type="project" value="TreeGrafter"/>
</dbReference>
<comment type="caution">
    <text evidence="2">The sequence shown here is derived from an EMBL/GenBank/DDBJ whole genome shotgun (WGS) entry which is preliminary data.</text>
</comment>
<organism evidence="2 3">
    <name type="scientific">Kingdonia uniflora</name>
    <dbReference type="NCBI Taxonomy" id="39325"/>
    <lineage>
        <taxon>Eukaryota</taxon>
        <taxon>Viridiplantae</taxon>
        <taxon>Streptophyta</taxon>
        <taxon>Embryophyta</taxon>
        <taxon>Tracheophyta</taxon>
        <taxon>Spermatophyta</taxon>
        <taxon>Magnoliopsida</taxon>
        <taxon>Ranunculales</taxon>
        <taxon>Circaeasteraceae</taxon>
        <taxon>Kingdonia</taxon>
    </lineage>
</organism>
<gene>
    <name evidence="2" type="ORF">GIB67_040185</name>
</gene>
<dbReference type="EMBL" id="JACGCM010001219">
    <property type="protein sequence ID" value="KAF6158671.1"/>
    <property type="molecule type" value="Genomic_DNA"/>
</dbReference>
<dbReference type="GO" id="GO:0005687">
    <property type="term" value="C:U4 snRNP"/>
    <property type="evidence" value="ECO:0007669"/>
    <property type="project" value="TreeGrafter"/>
</dbReference>
<dbReference type="GO" id="GO:0000244">
    <property type="term" value="P:spliceosomal tri-snRNP complex assembly"/>
    <property type="evidence" value="ECO:0007669"/>
    <property type="project" value="InterPro"/>
</dbReference>
<dbReference type="InterPro" id="IPR036070">
    <property type="entry name" value="Nop_dom_sf"/>
</dbReference>
<dbReference type="PANTHER" id="PTHR13904:SF0">
    <property type="entry name" value="U4_U6 SMALL NUCLEAR RIBONUCLEOPROTEIN PRP31"/>
    <property type="match status" value="1"/>
</dbReference>
<dbReference type="AlphaFoldDB" id="A0A7J7MUR3"/>
<dbReference type="PANTHER" id="PTHR13904">
    <property type="entry name" value="PRE-MRNA SPLICING FACTOR PRP31"/>
    <property type="match status" value="1"/>
</dbReference>
<dbReference type="SUPFAM" id="SSF89124">
    <property type="entry name" value="Nop domain"/>
    <property type="match status" value="1"/>
</dbReference>
<sequence>MKIGNKTDMTHVDLQGLLSSAMIIVVLVIASTTSGEPLPEEALEKTIDACNRSIALDSAKKKVYNFLESRMVYTAPNLSAIVGSAIAAKLIGNAGGLSKFVKIPDDTVRHLGMKSAVMSIPPKKSTGFFKQHPYFRLHFILKCQAQIDLNIVSGTSLNTIAWKAVEEELNNIQDFHVLKQKELKNQCFNLYLIF</sequence>
<dbReference type="PROSITE" id="PS51358">
    <property type="entry name" value="NOP"/>
    <property type="match status" value="1"/>
</dbReference>
<dbReference type="Proteomes" id="UP000541444">
    <property type="component" value="Unassembled WGS sequence"/>
</dbReference>
<proteinExistence type="predicted"/>
<keyword evidence="3" id="KW-1185">Reference proteome</keyword>
<dbReference type="OrthoDB" id="4771285at2759"/>
<feature type="domain" description="Nop" evidence="1">
    <location>
        <begin position="74"/>
        <end position="194"/>
    </location>
</feature>
<dbReference type="InterPro" id="IPR027105">
    <property type="entry name" value="Prp31"/>
</dbReference>
<dbReference type="Gene3D" id="1.10.246.90">
    <property type="entry name" value="Nop domain"/>
    <property type="match status" value="1"/>
</dbReference>
<name>A0A7J7MUR3_9MAGN</name>
<accession>A0A7J7MUR3</accession>
<dbReference type="InterPro" id="IPR002687">
    <property type="entry name" value="Nop_dom"/>
</dbReference>
<evidence type="ECO:0000313" key="2">
    <source>
        <dbReference type="EMBL" id="KAF6158671.1"/>
    </source>
</evidence>
<evidence type="ECO:0000313" key="3">
    <source>
        <dbReference type="Proteomes" id="UP000541444"/>
    </source>
</evidence>
<protein>
    <recommendedName>
        <fullName evidence="1">Nop domain-containing protein</fullName>
    </recommendedName>
</protein>
<dbReference type="GO" id="GO:0046540">
    <property type="term" value="C:U4/U6 x U5 tri-snRNP complex"/>
    <property type="evidence" value="ECO:0007669"/>
    <property type="project" value="InterPro"/>
</dbReference>
<reference evidence="2 3" key="1">
    <citation type="journal article" date="2020" name="IScience">
        <title>Genome Sequencing of the Endangered Kingdonia uniflora (Circaeasteraceae, Ranunculales) Reveals Potential Mechanisms of Evolutionary Specialization.</title>
        <authorList>
            <person name="Sun Y."/>
            <person name="Deng T."/>
            <person name="Zhang A."/>
            <person name="Moore M.J."/>
            <person name="Landis J.B."/>
            <person name="Lin N."/>
            <person name="Zhang H."/>
            <person name="Zhang X."/>
            <person name="Huang J."/>
            <person name="Zhang X."/>
            <person name="Sun H."/>
            <person name="Wang H."/>
        </authorList>
    </citation>
    <scope>NUCLEOTIDE SEQUENCE [LARGE SCALE GENOMIC DNA]</scope>
    <source>
        <strain evidence="2">TB1705</strain>
        <tissue evidence="2">Leaf</tissue>
    </source>
</reference>
<evidence type="ECO:0000259" key="1">
    <source>
        <dbReference type="PROSITE" id="PS51358"/>
    </source>
</evidence>
<dbReference type="Gene3D" id="1.10.287.4070">
    <property type="match status" value="1"/>
</dbReference>
<dbReference type="InterPro" id="IPR042239">
    <property type="entry name" value="Nop_C"/>
</dbReference>
<dbReference type="Pfam" id="PF01798">
    <property type="entry name" value="Nop"/>
    <property type="match status" value="1"/>
</dbReference>